<evidence type="ECO:0000256" key="2">
    <source>
        <dbReference type="ARBA" id="ARBA00022475"/>
    </source>
</evidence>
<feature type="transmembrane region" description="Helical" evidence="7">
    <location>
        <begin position="236"/>
        <end position="261"/>
    </location>
</feature>
<dbReference type="PROSITE" id="PS01311">
    <property type="entry name" value="LGT"/>
    <property type="match status" value="1"/>
</dbReference>
<dbReference type="AlphaFoldDB" id="A0A840UZI2"/>
<protein>
    <recommendedName>
        <fullName evidence="7">Phosphatidylglycerol--prolipoprotein diacylglyceryl transferase</fullName>
        <ecNumber evidence="7">2.5.1.145</ecNumber>
    </recommendedName>
</protein>
<evidence type="ECO:0000256" key="6">
    <source>
        <dbReference type="ARBA" id="ARBA00023136"/>
    </source>
</evidence>
<keyword evidence="2 7" id="KW-1003">Cell membrane</keyword>
<organism evidence="8 9">
    <name type="scientific">Desulfoprunum benzoelyticum</name>
    <dbReference type="NCBI Taxonomy" id="1506996"/>
    <lineage>
        <taxon>Bacteria</taxon>
        <taxon>Pseudomonadati</taxon>
        <taxon>Thermodesulfobacteriota</taxon>
        <taxon>Desulfobulbia</taxon>
        <taxon>Desulfobulbales</taxon>
        <taxon>Desulfobulbaceae</taxon>
        <taxon>Desulfoprunum</taxon>
    </lineage>
</organism>
<dbReference type="GO" id="GO:0042158">
    <property type="term" value="P:lipoprotein biosynthetic process"/>
    <property type="evidence" value="ECO:0007669"/>
    <property type="project" value="UniProtKB-UniRule"/>
</dbReference>
<dbReference type="HAMAP" id="MF_01147">
    <property type="entry name" value="Lgt"/>
    <property type="match status" value="1"/>
</dbReference>
<dbReference type="EC" id="2.5.1.145" evidence="7"/>
<accession>A0A840UZI2</accession>
<keyword evidence="9" id="KW-1185">Reference proteome</keyword>
<keyword evidence="6 7" id="KW-0472">Membrane</keyword>
<comment type="similarity">
    <text evidence="1 7">Belongs to the Lgt family.</text>
</comment>
<comment type="function">
    <text evidence="7">Catalyzes the transfer of the diacylglyceryl group from phosphatidylglycerol to the sulfhydryl group of the N-terminal cysteine of a prolipoprotein, the first step in the formation of mature lipoproteins.</text>
</comment>
<evidence type="ECO:0000256" key="1">
    <source>
        <dbReference type="ARBA" id="ARBA00007150"/>
    </source>
</evidence>
<dbReference type="EMBL" id="JACHEO010000002">
    <property type="protein sequence ID" value="MBB5346950.1"/>
    <property type="molecule type" value="Genomic_DNA"/>
</dbReference>
<evidence type="ECO:0000256" key="4">
    <source>
        <dbReference type="ARBA" id="ARBA00022692"/>
    </source>
</evidence>
<proteinExistence type="inferred from homology"/>
<feature type="binding site" evidence="7">
    <location>
        <position position="141"/>
    </location>
    <ligand>
        <name>a 1,2-diacyl-sn-glycero-3-phospho-(1'-sn-glycerol)</name>
        <dbReference type="ChEBI" id="CHEBI:64716"/>
    </ligand>
</feature>
<dbReference type="InterPro" id="IPR001640">
    <property type="entry name" value="Lgt"/>
</dbReference>
<dbReference type="GO" id="GO:0008961">
    <property type="term" value="F:phosphatidylglycerol-prolipoprotein diacylglyceryl transferase activity"/>
    <property type="evidence" value="ECO:0007669"/>
    <property type="project" value="UniProtKB-UniRule"/>
</dbReference>
<keyword evidence="5 7" id="KW-1133">Transmembrane helix</keyword>
<keyword evidence="3 7" id="KW-0808">Transferase</keyword>
<evidence type="ECO:0000313" key="8">
    <source>
        <dbReference type="EMBL" id="MBB5346950.1"/>
    </source>
</evidence>
<comment type="pathway">
    <text evidence="7">Protein modification; lipoprotein biosynthesis (diacylglyceryl transfer).</text>
</comment>
<comment type="catalytic activity">
    <reaction evidence="7">
        <text>L-cysteinyl-[prolipoprotein] + a 1,2-diacyl-sn-glycero-3-phospho-(1'-sn-glycerol) = an S-1,2-diacyl-sn-glyceryl-L-cysteinyl-[prolipoprotein] + sn-glycerol 1-phosphate + H(+)</text>
        <dbReference type="Rhea" id="RHEA:56712"/>
        <dbReference type="Rhea" id="RHEA-COMP:14679"/>
        <dbReference type="Rhea" id="RHEA-COMP:14680"/>
        <dbReference type="ChEBI" id="CHEBI:15378"/>
        <dbReference type="ChEBI" id="CHEBI:29950"/>
        <dbReference type="ChEBI" id="CHEBI:57685"/>
        <dbReference type="ChEBI" id="CHEBI:64716"/>
        <dbReference type="ChEBI" id="CHEBI:140658"/>
        <dbReference type="EC" id="2.5.1.145"/>
    </reaction>
</comment>
<dbReference type="RefSeq" id="WP_183348274.1">
    <property type="nucleotide sequence ID" value="NZ_JACHEO010000002.1"/>
</dbReference>
<evidence type="ECO:0000256" key="3">
    <source>
        <dbReference type="ARBA" id="ARBA00022679"/>
    </source>
</evidence>
<feature type="transmembrane region" description="Helical" evidence="7">
    <location>
        <begin position="20"/>
        <end position="39"/>
    </location>
</feature>
<feature type="transmembrane region" description="Helical" evidence="7">
    <location>
        <begin position="205"/>
        <end position="224"/>
    </location>
</feature>
<dbReference type="NCBIfam" id="TIGR00544">
    <property type="entry name" value="lgt"/>
    <property type="match status" value="1"/>
</dbReference>
<evidence type="ECO:0000313" key="9">
    <source>
        <dbReference type="Proteomes" id="UP000539642"/>
    </source>
</evidence>
<gene>
    <name evidence="7" type="primary">lgt</name>
    <name evidence="8" type="ORF">HNQ81_000660</name>
</gene>
<evidence type="ECO:0000256" key="5">
    <source>
        <dbReference type="ARBA" id="ARBA00022989"/>
    </source>
</evidence>
<name>A0A840UZI2_9BACT</name>
<dbReference type="PANTHER" id="PTHR30589:SF0">
    <property type="entry name" value="PHOSPHATIDYLGLYCEROL--PROLIPOPROTEIN DIACYLGLYCERYL TRANSFERASE"/>
    <property type="match status" value="1"/>
</dbReference>
<evidence type="ECO:0000256" key="7">
    <source>
        <dbReference type="HAMAP-Rule" id="MF_01147"/>
    </source>
</evidence>
<sequence>MPTPFVHTLDPVFLTLGPLQIRWYGLMYVLGFTASYFLVRHQIRRHHYTELGKHFENLNLVLILSVIIGGRLGYVLFYNPGYYLRHPLEILATWEGGMSFHGACIMLIISGWLFCRRYGLDFWKGADIYGATIPIGLGLGRLGNFINGELFGRPTAAPWGVVFADGGPVARHPSQLYEALLEGVVLFVLLWAVKGRPWQRRPGWPHGSVLALFLVAYGIFRMVVEQFREPDPQIGFLFGLVTMGQSLSLIMVIAGLLLWLLRVRQEKNRGGSVAVASDRKRP</sequence>
<dbReference type="PANTHER" id="PTHR30589">
    <property type="entry name" value="PROLIPOPROTEIN DIACYLGLYCERYL TRANSFERASE"/>
    <property type="match status" value="1"/>
</dbReference>
<comment type="caution">
    <text evidence="8">The sequence shown here is derived from an EMBL/GenBank/DDBJ whole genome shotgun (WGS) entry which is preliminary data.</text>
</comment>
<dbReference type="Pfam" id="PF01790">
    <property type="entry name" value="LGT"/>
    <property type="match status" value="1"/>
</dbReference>
<comment type="subcellular location">
    <subcellularLocation>
        <location evidence="7">Cell membrane</location>
        <topology evidence="7">Multi-pass membrane protein</topology>
    </subcellularLocation>
</comment>
<feature type="transmembrane region" description="Helical" evidence="7">
    <location>
        <begin position="60"/>
        <end position="78"/>
    </location>
</feature>
<dbReference type="GO" id="GO:0005886">
    <property type="term" value="C:plasma membrane"/>
    <property type="evidence" value="ECO:0007669"/>
    <property type="project" value="UniProtKB-SubCell"/>
</dbReference>
<dbReference type="UniPathway" id="UPA00664"/>
<feature type="transmembrane region" description="Helical" evidence="7">
    <location>
        <begin position="98"/>
        <end position="115"/>
    </location>
</feature>
<keyword evidence="4 7" id="KW-0812">Transmembrane</keyword>
<reference evidence="8 9" key="1">
    <citation type="submission" date="2020-08" db="EMBL/GenBank/DDBJ databases">
        <title>Genomic Encyclopedia of Type Strains, Phase IV (KMG-IV): sequencing the most valuable type-strain genomes for metagenomic binning, comparative biology and taxonomic classification.</title>
        <authorList>
            <person name="Goeker M."/>
        </authorList>
    </citation>
    <scope>NUCLEOTIDE SEQUENCE [LARGE SCALE GENOMIC DNA]</scope>
    <source>
        <strain evidence="8 9">DSM 28570</strain>
    </source>
</reference>
<dbReference type="Proteomes" id="UP000539642">
    <property type="component" value="Unassembled WGS sequence"/>
</dbReference>
<keyword evidence="8" id="KW-0449">Lipoprotein</keyword>